<evidence type="ECO:0000256" key="13">
    <source>
        <dbReference type="ARBA" id="ARBA00064647"/>
    </source>
</evidence>
<evidence type="ECO:0000256" key="12">
    <source>
        <dbReference type="ARBA" id="ARBA00057306"/>
    </source>
</evidence>
<keyword evidence="10" id="KW-0472">Membrane</keyword>
<evidence type="ECO:0000256" key="4">
    <source>
        <dbReference type="ARBA" id="ARBA00022547"/>
    </source>
</evidence>
<dbReference type="InterPro" id="IPR008386">
    <property type="entry name" value="ATP_synth_F0_esu_mt"/>
</dbReference>
<gene>
    <name evidence="16" type="ORF">QR680_003913</name>
</gene>
<dbReference type="PANTHER" id="PTHR12427">
    <property type="entry name" value="ATP SYNTHASE E CHAIN, MITOCHONDRIAL"/>
    <property type="match status" value="1"/>
</dbReference>
<proteinExistence type="inferred from homology"/>
<dbReference type="GO" id="GO:0045259">
    <property type="term" value="C:proton-transporting ATP synthase complex"/>
    <property type="evidence" value="ECO:0007669"/>
    <property type="project" value="UniProtKB-UniRule"/>
</dbReference>
<sequence>MFEFNINVYPFADMSAPTTPFPRHPNAVVLPQPIAVSPLIRFARWSALGLGIVWGAFRLRQIREYHADIREWNHEKAVAKAEEDTKKKQWLAKEEMRYLMKVINIPFEEGVTQFGVEDLYREE</sequence>
<evidence type="ECO:0000256" key="8">
    <source>
        <dbReference type="ARBA" id="ARBA00023065"/>
    </source>
</evidence>
<evidence type="ECO:0000256" key="15">
    <source>
        <dbReference type="RuleBase" id="RU367005"/>
    </source>
</evidence>
<evidence type="ECO:0000256" key="1">
    <source>
        <dbReference type="ARBA" id="ARBA00004273"/>
    </source>
</evidence>
<dbReference type="EMBL" id="JAUCMV010000003">
    <property type="protein sequence ID" value="KAK0408372.1"/>
    <property type="molecule type" value="Genomic_DNA"/>
</dbReference>
<evidence type="ECO:0000256" key="5">
    <source>
        <dbReference type="ARBA" id="ARBA00022781"/>
    </source>
</evidence>
<reference evidence="16" key="1">
    <citation type="submission" date="2023-06" db="EMBL/GenBank/DDBJ databases">
        <title>Genomic analysis of the entomopathogenic nematode Steinernema hermaphroditum.</title>
        <authorList>
            <person name="Schwarz E.M."/>
            <person name="Heppert J.K."/>
            <person name="Baniya A."/>
            <person name="Schwartz H.T."/>
            <person name="Tan C.-H."/>
            <person name="Antoshechkin I."/>
            <person name="Sternberg P.W."/>
            <person name="Goodrich-Blair H."/>
            <person name="Dillman A.R."/>
        </authorList>
    </citation>
    <scope>NUCLEOTIDE SEQUENCE</scope>
    <source>
        <strain evidence="16">PS9179</strain>
        <tissue evidence="16">Whole animal</tissue>
    </source>
</reference>
<dbReference type="Pfam" id="PF05680">
    <property type="entry name" value="ATP-synt_E"/>
    <property type="match status" value="1"/>
</dbReference>
<comment type="subunit">
    <text evidence="13">Component of the ATP synthase complex composed at least of ATP5F1A/subunit alpha, ATP5F1B/subunit beta, ATP5MC1/subunit c (homooctomer), MT-ATP6/subunit a, MT-ATP8/subunit 8, ATP5ME/subunit e, ATP5MF/subunit f, ATP5MG/subunit g, ATP5MK/subunit k, ATP5MJ/subunit j, ATP5F1C/subunit gamma, ATP5F1D/subunit delta, ATP5F1E/subunit epsilon, ATP5PF/subunit F6, ATP5PB/subunit b, ATP5PD/subunit d, ATP5PO/subunit OSCP. ATP synthase complex consists of a soluble F(1) head domain (subunits alpha(3) and beta(3)) - the catalytic core - and a membrane F(0) domain - the membrane proton channel (subunits c, a, 8, e, f, g, k and j). These two domains are linked by a central stalk (subunits gamma, delta, and epsilon) rotating inside the F1 region and a stationary peripheral stalk (subunits F6, b, d, and OSCP).</text>
</comment>
<organism evidence="16 17">
    <name type="scientific">Steinernema hermaphroditum</name>
    <dbReference type="NCBI Taxonomy" id="289476"/>
    <lineage>
        <taxon>Eukaryota</taxon>
        <taxon>Metazoa</taxon>
        <taxon>Ecdysozoa</taxon>
        <taxon>Nematoda</taxon>
        <taxon>Chromadorea</taxon>
        <taxon>Rhabditida</taxon>
        <taxon>Tylenchina</taxon>
        <taxon>Panagrolaimomorpha</taxon>
        <taxon>Strongyloidoidea</taxon>
        <taxon>Steinernematidae</taxon>
        <taxon>Steinernema</taxon>
    </lineage>
</organism>
<evidence type="ECO:0000256" key="11">
    <source>
        <dbReference type="ARBA" id="ARBA00023310"/>
    </source>
</evidence>
<keyword evidence="3 15" id="KW-0813">Transport</keyword>
<evidence type="ECO:0000256" key="10">
    <source>
        <dbReference type="ARBA" id="ARBA00023136"/>
    </source>
</evidence>
<dbReference type="GO" id="GO:0015986">
    <property type="term" value="P:proton motive force-driven ATP synthesis"/>
    <property type="evidence" value="ECO:0007669"/>
    <property type="project" value="InterPro"/>
</dbReference>
<comment type="function">
    <text evidence="12 15">Subunit e, of the mitochondrial membrane ATP synthase complex (F(1)F(0) ATP synthase or Complex V) that produces ATP from ADP in the presence of a proton gradient across the membrane which is generated by electron transport complexes of the respiratory chain. ATP synthase complex consist of a soluble F(1) head domain - the catalytic core - and a membrane F(1) domain - the membrane proton channel. These two domains are linked by a central stalk rotating inside the F(1) region and a stationary peripheral stalk. During catalysis, ATP synthesis in the catalytic domain of F(1) is coupled via a rotary mechanism of the central stalk subunits to proton translocation. In vivo, can only synthesize ATP although its ATP hydrolase activity can be activated artificially in vitro. Part of the complex F(0) domain.</text>
</comment>
<evidence type="ECO:0000313" key="16">
    <source>
        <dbReference type="EMBL" id="KAK0408372.1"/>
    </source>
</evidence>
<protein>
    <recommendedName>
        <fullName evidence="14 15">ATP synthase F(0) complex subunit e, mitochondrial</fullName>
    </recommendedName>
</protein>
<evidence type="ECO:0000256" key="9">
    <source>
        <dbReference type="ARBA" id="ARBA00023128"/>
    </source>
</evidence>
<dbReference type="GO" id="GO:0015078">
    <property type="term" value="F:proton transmembrane transporter activity"/>
    <property type="evidence" value="ECO:0007669"/>
    <property type="project" value="InterPro"/>
</dbReference>
<evidence type="ECO:0000256" key="6">
    <source>
        <dbReference type="ARBA" id="ARBA00022792"/>
    </source>
</evidence>
<comment type="similarity">
    <text evidence="2 15">Belongs to the ATPase e subunit family.</text>
</comment>
<keyword evidence="11 15" id="KW-0066">ATP synthesis</keyword>
<comment type="caution">
    <text evidence="16">The sequence shown here is derived from an EMBL/GenBank/DDBJ whole genome shotgun (WGS) entry which is preliminary data.</text>
</comment>
<keyword evidence="6 15" id="KW-0999">Mitochondrion inner membrane</keyword>
<keyword evidence="9 15" id="KW-0496">Mitochondrion</keyword>
<keyword evidence="4 15" id="KW-0138">CF(0)</keyword>
<name>A0AA39HPA7_9BILA</name>
<keyword evidence="7" id="KW-0007">Acetylation</keyword>
<comment type="subunit">
    <text evidence="15">F-type ATPases have 2 components, CF(1) - the catalytic core - and CF(0) - the membrane proton channel. CF(1) and CF(0) have multiple subunits.</text>
</comment>
<accession>A0AA39HPA7</accession>
<dbReference type="Proteomes" id="UP001175271">
    <property type="component" value="Unassembled WGS sequence"/>
</dbReference>
<evidence type="ECO:0000256" key="3">
    <source>
        <dbReference type="ARBA" id="ARBA00022448"/>
    </source>
</evidence>
<evidence type="ECO:0000256" key="2">
    <source>
        <dbReference type="ARBA" id="ARBA00007333"/>
    </source>
</evidence>
<dbReference type="AlphaFoldDB" id="A0AA39HPA7"/>
<keyword evidence="8 15" id="KW-0406">Ion transport</keyword>
<evidence type="ECO:0000256" key="7">
    <source>
        <dbReference type="ARBA" id="ARBA00022990"/>
    </source>
</evidence>
<dbReference type="GO" id="GO:0005743">
    <property type="term" value="C:mitochondrial inner membrane"/>
    <property type="evidence" value="ECO:0007669"/>
    <property type="project" value="UniProtKB-SubCell"/>
</dbReference>
<evidence type="ECO:0000313" key="17">
    <source>
        <dbReference type="Proteomes" id="UP001175271"/>
    </source>
</evidence>
<keyword evidence="5 15" id="KW-0375">Hydrogen ion transport</keyword>
<comment type="subcellular location">
    <subcellularLocation>
        <location evidence="1 15">Mitochondrion inner membrane</location>
    </subcellularLocation>
</comment>
<keyword evidence="17" id="KW-1185">Reference proteome</keyword>
<dbReference type="PANTHER" id="PTHR12427:SF1">
    <property type="entry name" value="ATP SYNTHASE SUBUNIT E, MITOCHONDRIAL"/>
    <property type="match status" value="1"/>
</dbReference>
<evidence type="ECO:0000256" key="14">
    <source>
        <dbReference type="ARBA" id="ARBA00074682"/>
    </source>
</evidence>